<dbReference type="Proteomes" id="UP000078559">
    <property type="component" value="Chromosome 3"/>
</dbReference>
<reference evidence="2" key="1">
    <citation type="submission" date="2014-12" db="EMBL/GenBank/DDBJ databases">
        <title>Genome Sequence of Valsa Canker Pathogens Uncovers a Specific Adaption of Colonization on Woody Bark.</title>
        <authorList>
            <person name="Yin Z."/>
            <person name="Liu H."/>
            <person name="Gao X."/>
            <person name="Li Z."/>
            <person name="Song N."/>
            <person name="Ke X."/>
            <person name="Dai Q."/>
            <person name="Wu Y."/>
            <person name="Sun Y."/>
            <person name="Xu J.-R."/>
            <person name="Kang Z.K."/>
            <person name="Wang L."/>
            <person name="Huang L."/>
        </authorList>
    </citation>
    <scope>NUCLEOTIDE SEQUENCE [LARGE SCALE GENOMIC DNA]</scope>
    <source>
        <strain evidence="2">03-8</strain>
    </source>
</reference>
<evidence type="ECO:0000313" key="2">
    <source>
        <dbReference type="EMBL" id="KUI67401.1"/>
    </source>
</evidence>
<feature type="compositionally biased region" description="Polar residues" evidence="1">
    <location>
        <begin position="1"/>
        <end position="17"/>
    </location>
</feature>
<dbReference type="EMBL" id="CM003100">
    <property type="protein sequence ID" value="KUI67401.1"/>
    <property type="molecule type" value="Genomic_DNA"/>
</dbReference>
<sequence>MDKTTPSPYSGGSNPASQALAPRRIQAFLQEPARDGNILVTLPDQTTDVETKRRDHKKRMQKAIKAFEQQFNQ</sequence>
<organism evidence="2 3">
    <name type="scientific">Cytospora mali</name>
    <name type="common">Apple Valsa canker fungus</name>
    <name type="synonym">Valsa mali</name>
    <dbReference type="NCBI Taxonomy" id="578113"/>
    <lineage>
        <taxon>Eukaryota</taxon>
        <taxon>Fungi</taxon>
        <taxon>Dikarya</taxon>
        <taxon>Ascomycota</taxon>
        <taxon>Pezizomycotina</taxon>
        <taxon>Sordariomycetes</taxon>
        <taxon>Sordariomycetidae</taxon>
        <taxon>Diaporthales</taxon>
        <taxon>Cytosporaceae</taxon>
        <taxon>Cytospora</taxon>
    </lineage>
</organism>
<name>A0A194VT78_CYTMA</name>
<feature type="region of interest" description="Disordered" evidence="1">
    <location>
        <begin position="1"/>
        <end position="21"/>
    </location>
</feature>
<proteinExistence type="predicted"/>
<dbReference type="AlphaFoldDB" id="A0A194VT78"/>
<keyword evidence="3" id="KW-1185">Reference proteome</keyword>
<evidence type="ECO:0000256" key="1">
    <source>
        <dbReference type="SAM" id="MobiDB-lite"/>
    </source>
</evidence>
<protein>
    <submittedName>
        <fullName evidence="2">Uncharacterized protein</fullName>
    </submittedName>
</protein>
<evidence type="ECO:0000313" key="3">
    <source>
        <dbReference type="Proteomes" id="UP000078559"/>
    </source>
</evidence>
<accession>A0A194VT78</accession>
<dbReference type="OrthoDB" id="5233287at2759"/>
<gene>
    <name evidence="2" type="ORF">VM1G_03018</name>
</gene>